<proteinExistence type="predicted"/>
<gene>
    <name evidence="6" type="ORF">SAMN02745190_02093</name>
</gene>
<dbReference type="SUPFAM" id="SSF57802">
    <property type="entry name" value="Rubredoxin-like"/>
    <property type="match status" value="1"/>
</dbReference>
<dbReference type="RefSeq" id="WP_072936212.1">
    <property type="nucleotide sequence ID" value="NZ_FQUG01000009.1"/>
</dbReference>
<dbReference type="CDD" id="cd01046">
    <property type="entry name" value="Rubrerythrin_like"/>
    <property type="match status" value="1"/>
</dbReference>
<dbReference type="InterPro" id="IPR012347">
    <property type="entry name" value="Ferritin-like"/>
</dbReference>
<dbReference type="InterPro" id="IPR003251">
    <property type="entry name" value="Rr_diiron-bd_dom"/>
</dbReference>
<dbReference type="Pfam" id="PF02915">
    <property type="entry name" value="Rubrerythrin"/>
    <property type="match status" value="1"/>
</dbReference>
<dbReference type="InterPro" id="IPR009078">
    <property type="entry name" value="Ferritin-like_SF"/>
</dbReference>
<dbReference type="PROSITE" id="PS50903">
    <property type="entry name" value="RUBREDOXIN_LIKE"/>
    <property type="match status" value="1"/>
</dbReference>
<name>A0A1M4ZTP6_9FIRM</name>
<organism evidence="6 7">
    <name type="scientific">Schwartzia succinivorans DSM 10502</name>
    <dbReference type="NCBI Taxonomy" id="1123243"/>
    <lineage>
        <taxon>Bacteria</taxon>
        <taxon>Bacillati</taxon>
        <taxon>Bacillota</taxon>
        <taxon>Negativicutes</taxon>
        <taxon>Selenomonadales</taxon>
        <taxon>Selenomonadaceae</taxon>
        <taxon>Schwartzia</taxon>
    </lineage>
</organism>
<dbReference type="InterPro" id="IPR024934">
    <property type="entry name" value="Rubredoxin-like_dom"/>
</dbReference>
<evidence type="ECO:0000256" key="3">
    <source>
        <dbReference type="ARBA" id="ARBA00022982"/>
    </source>
</evidence>
<dbReference type="AlphaFoldDB" id="A0A1M4ZTP6"/>
<evidence type="ECO:0000256" key="1">
    <source>
        <dbReference type="ARBA" id="ARBA00001965"/>
    </source>
</evidence>
<dbReference type="GO" id="GO:0005506">
    <property type="term" value="F:iron ion binding"/>
    <property type="evidence" value="ECO:0007669"/>
    <property type="project" value="InterPro"/>
</dbReference>
<dbReference type="STRING" id="1123243.SAMN02745190_02093"/>
<dbReference type="CDD" id="cd00729">
    <property type="entry name" value="rubredoxin_SM"/>
    <property type="match status" value="1"/>
</dbReference>
<dbReference type="PANTHER" id="PTHR43339">
    <property type="entry name" value="RUBRERYTHRIN-RELATED"/>
    <property type="match status" value="1"/>
</dbReference>
<reference evidence="6 7" key="1">
    <citation type="submission" date="2016-11" db="EMBL/GenBank/DDBJ databases">
        <authorList>
            <person name="Jaros S."/>
            <person name="Januszkiewicz K."/>
            <person name="Wedrychowicz H."/>
        </authorList>
    </citation>
    <scope>NUCLEOTIDE SEQUENCE [LARGE SCALE GENOMIC DNA]</scope>
    <source>
        <strain evidence="6 7">DSM 10502</strain>
    </source>
</reference>
<dbReference type="OrthoDB" id="9805587at2"/>
<sequence>MKKFVCSVCGYVHEGDNPPEQCPICKAPASKFVEQSGDLVFADEHRVGVAKGVDEKIIEGLRQNFTGECSEVGMYLAMSRVADREGYPEVSEAFKRYAFEEAEHAAKFAELLGEVLTDSTKKNLQMRVDAEHGACAGKMELAKLAKQLNLDAIHDTVHEMAKDEARHGCGFKGLLDRYFK</sequence>
<dbReference type="InterPro" id="IPR052773">
    <property type="entry name" value="Anaerobic_Peroxidase-Rel"/>
</dbReference>
<evidence type="ECO:0000313" key="6">
    <source>
        <dbReference type="EMBL" id="SHF20976.1"/>
    </source>
</evidence>
<accession>A0A1M4ZTP6</accession>
<keyword evidence="7" id="KW-1185">Reference proteome</keyword>
<dbReference type="PROSITE" id="PS50905">
    <property type="entry name" value="FERRITIN_LIKE"/>
    <property type="match status" value="1"/>
</dbReference>
<evidence type="ECO:0000259" key="4">
    <source>
        <dbReference type="PROSITE" id="PS50903"/>
    </source>
</evidence>
<evidence type="ECO:0000259" key="5">
    <source>
        <dbReference type="PROSITE" id="PS50905"/>
    </source>
</evidence>
<dbReference type="Proteomes" id="UP000184404">
    <property type="component" value="Unassembled WGS sequence"/>
</dbReference>
<dbReference type="Pfam" id="PF21349">
    <property type="entry name" value="RUBY_RBDX"/>
    <property type="match status" value="1"/>
</dbReference>
<dbReference type="GO" id="GO:0016491">
    <property type="term" value="F:oxidoreductase activity"/>
    <property type="evidence" value="ECO:0007669"/>
    <property type="project" value="InterPro"/>
</dbReference>
<dbReference type="InterPro" id="IPR048574">
    <property type="entry name" value="RUBY_RBDX"/>
</dbReference>
<feature type="domain" description="Ferritin-like diiron" evidence="5">
    <location>
        <begin position="51"/>
        <end position="180"/>
    </location>
</feature>
<keyword evidence="3" id="KW-0249">Electron transport</keyword>
<evidence type="ECO:0000256" key="2">
    <source>
        <dbReference type="ARBA" id="ARBA00022448"/>
    </source>
</evidence>
<evidence type="ECO:0000313" key="7">
    <source>
        <dbReference type="Proteomes" id="UP000184404"/>
    </source>
</evidence>
<dbReference type="PANTHER" id="PTHR43339:SF1">
    <property type="entry name" value="RUBRERYTHRIN"/>
    <property type="match status" value="1"/>
</dbReference>
<keyword evidence="2" id="KW-0813">Transport</keyword>
<dbReference type="Gene3D" id="2.20.28.10">
    <property type="match status" value="1"/>
</dbReference>
<dbReference type="SUPFAM" id="SSF47240">
    <property type="entry name" value="Ferritin-like"/>
    <property type="match status" value="1"/>
</dbReference>
<dbReference type="Gene3D" id="1.20.1260.10">
    <property type="match status" value="1"/>
</dbReference>
<dbReference type="InterPro" id="IPR045236">
    <property type="entry name" value="RevRr_diiron-bd_dom"/>
</dbReference>
<protein>
    <submittedName>
        <fullName evidence="6">Rubrerythrin</fullName>
    </submittedName>
</protein>
<dbReference type="InterPro" id="IPR009040">
    <property type="entry name" value="Ferritin-like_diiron"/>
</dbReference>
<dbReference type="EMBL" id="FQUG01000009">
    <property type="protein sequence ID" value="SHF20976.1"/>
    <property type="molecule type" value="Genomic_DNA"/>
</dbReference>
<feature type="domain" description="Rubredoxin-like" evidence="4">
    <location>
        <begin position="1"/>
        <end position="35"/>
    </location>
</feature>
<comment type="cofactor">
    <cofactor evidence="1">
        <name>Fe(3+)</name>
        <dbReference type="ChEBI" id="CHEBI:29034"/>
    </cofactor>
</comment>